<dbReference type="EMBL" id="JXTC01000161">
    <property type="protein sequence ID" value="PON84504.1"/>
    <property type="molecule type" value="Genomic_DNA"/>
</dbReference>
<keyword evidence="1" id="KW-0472">Membrane</keyword>
<comment type="caution">
    <text evidence="2">The sequence shown here is derived from an EMBL/GenBank/DDBJ whole genome shotgun (WGS) entry which is preliminary data.</text>
</comment>
<keyword evidence="3" id="KW-1185">Reference proteome</keyword>
<keyword evidence="1" id="KW-0812">Transmembrane</keyword>
<accession>A0A2P5EG69</accession>
<reference evidence="3" key="1">
    <citation type="submission" date="2016-06" db="EMBL/GenBank/DDBJ databases">
        <title>Parallel loss of symbiosis genes in relatives of nitrogen-fixing non-legume Parasponia.</title>
        <authorList>
            <person name="Van Velzen R."/>
            <person name="Holmer R."/>
            <person name="Bu F."/>
            <person name="Rutten L."/>
            <person name="Van Zeijl A."/>
            <person name="Liu W."/>
            <person name="Santuari L."/>
            <person name="Cao Q."/>
            <person name="Sharma T."/>
            <person name="Shen D."/>
            <person name="Roswanjaya Y."/>
            <person name="Wardhani T."/>
            <person name="Kalhor M.S."/>
            <person name="Jansen J."/>
            <person name="Van den Hoogen J."/>
            <person name="Gungor B."/>
            <person name="Hartog M."/>
            <person name="Hontelez J."/>
            <person name="Verver J."/>
            <person name="Yang W.-C."/>
            <person name="Schijlen E."/>
            <person name="Repin R."/>
            <person name="Schilthuizen M."/>
            <person name="Schranz E."/>
            <person name="Heidstra R."/>
            <person name="Miyata K."/>
            <person name="Fedorova E."/>
            <person name="Kohlen W."/>
            <person name="Bisseling T."/>
            <person name="Smit S."/>
            <person name="Geurts R."/>
        </authorList>
    </citation>
    <scope>NUCLEOTIDE SEQUENCE [LARGE SCALE GENOMIC DNA]</scope>
    <source>
        <strain evidence="3">cv. RG33-2</strain>
    </source>
</reference>
<dbReference type="AlphaFoldDB" id="A0A2P5EG69"/>
<dbReference type="Proteomes" id="UP000237000">
    <property type="component" value="Unassembled WGS sequence"/>
</dbReference>
<keyword evidence="1" id="KW-1133">Transmembrane helix</keyword>
<evidence type="ECO:0000256" key="1">
    <source>
        <dbReference type="SAM" id="Phobius"/>
    </source>
</evidence>
<feature type="transmembrane region" description="Helical" evidence="1">
    <location>
        <begin position="18"/>
        <end position="35"/>
    </location>
</feature>
<evidence type="ECO:0000313" key="3">
    <source>
        <dbReference type="Proteomes" id="UP000237000"/>
    </source>
</evidence>
<organism evidence="2 3">
    <name type="scientific">Trema orientale</name>
    <name type="common">Charcoal tree</name>
    <name type="synonym">Celtis orientalis</name>
    <dbReference type="NCBI Taxonomy" id="63057"/>
    <lineage>
        <taxon>Eukaryota</taxon>
        <taxon>Viridiplantae</taxon>
        <taxon>Streptophyta</taxon>
        <taxon>Embryophyta</taxon>
        <taxon>Tracheophyta</taxon>
        <taxon>Spermatophyta</taxon>
        <taxon>Magnoliopsida</taxon>
        <taxon>eudicotyledons</taxon>
        <taxon>Gunneridae</taxon>
        <taxon>Pentapetalae</taxon>
        <taxon>rosids</taxon>
        <taxon>fabids</taxon>
        <taxon>Rosales</taxon>
        <taxon>Cannabaceae</taxon>
        <taxon>Trema</taxon>
    </lineage>
</organism>
<feature type="non-terminal residue" evidence="2">
    <location>
        <position position="1"/>
    </location>
</feature>
<proteinExistence type="predicted"/>
<protein>
    <submittedName>
        <fullName evidence="2">Uncharacterized protein</fullName>
    </submittedName>
</protein>
<name>A0A2P5EG69_TREOI</name>
<gene>
    <name evidence="2" type="ORF">TorRG33x02_197090</name>
</gene>
<evidence type="ECO:0000313" key="2">
    <source>
        <dbReference type="EMBL" id="PON84504.1"/>
    </source>
</evidence>
<sequence>LANINLFWCRTRVLTTQVVKLDLTLMYILELFFLAKSKMRKKKEKTEEKRDHIDSS</sequence>
<dbReference type="InParanoid" id="A0A2P5EG69"/>